<dbReference type="EMBL" id="FOKI01000007">
    <property type="protein sequence ID" value="SFA96801.1"/>
    <property type="molecule type" value="Genomic_DNA"/>
</dbReference>
<dbReference type="Proteomes" id="UP000198619">
    <property type="component" value="Unassembled WGS sequence"/>
</dbReference>
<dbReference type="AlphaFoldDB" id="A0A1I0X7A5"/>
<reference evidence="1 2" key="1">
    <citation type="submission" date="2016-10" db="EMBL/GenBank/DDBJ databases">
        <authorList>
            <person name="de Groot N.N."/>
        </authorList>
    </citation>
    <scope>NUCLEOTIDE SEQUENCE [LARGE SCALE GENOMIC DNA]</scope>
    <source>
        <strain evidence="1 2">DSM 12271</strain>
    </source>
</reference>
<dbReference type="PANTHER" id="PTHR34819">
    <property type="entry name" value="LARGE CYSTEINE-RICH PERIPLASMIC PROTEIN OMCB"/>
    <property type="match status" value="1"/>
</dbReference>
<dbReference type="InterPro" id="IPR051172">
    <property type="entry name" value="Chlamydia_OmcB"/>
</dbReference>
<proteinExistence type="predicted"/>
<evidence type="ECO:0000313" key="2">
    <source>
        <dbReference type="Proteomes" id="UP000198619"/>
    </source>
</evidence>
<dbReference type="STRING" id="84698.SAMN04488528_1007123"/>
<organism evidence="1 2">
    <name type="scientific">Clostridium frigidicarnis</name>
    <dbReference type="NCBI Taxonomy" id="84698"/>
    <lineage>
        <taxon>Bacteria</taxon>
        <taxon>Bacillati</taxon>
        <taxon>Bacillota</taxon>
        <taxon>Clostridia</taxon>
        <taxon>Eubacteriales</taxon>
        <taxon>Clostridiaceae</taxon>
        <taxon>Clostridium</taxon>
    </lineage>
</organism>
<accession>A0A1I0X7A5</accession>
<keyword evidence="2" id="KW-1185">Reference proteome</keyword>
<dbReference type="OrthoDB" id="1757427at2"/>
<gene>
    <name evidence="1" type="ORF">SAMN04488528_1007123</name>
</gene>
<dbReference type="PANTHER" id="PTHR34819:SF3">
    <property type="entry name" value="CELL SURFACE PROTEIN"/>
    <property type="match status" value="1"/>
</dbReference>
<sequence>MPSDILILSIDKTENVPLIVGGTSSFTISVKNLSSDSKLYNLSLFLDLPDGMSIYSSTLPSTSTTTNVDGSSKYSWISLKDLAPMEVDFTFSITVKCANTFKNGTNIPFGYLFTGINVKCQVDTKPRGDYDIGNLKITKETSMTFKTTRFLCSVSTAGKILKGAGTSLALNDYTQVYSATCKFFNNSLTTSLVNISILLENGIRYLGNISVTGTDSSKFTSPTISTITFNNKQYTRLYYGAILLSQNSNTSVTFNYAVWNRYDNNLGDLISHGTKLEILVDISSSDETTNSNTSFSAMDLIISASVNKSPVDVTDNVIYSYTYSVGQYYDIQDITTNYFLPDGVSYLSTSVTPFSIEDSSVLQGFNLIYKFPFAMKNSQNTVTINARIDSYYRYKLNSNNTPLPVVAFDNFKATTNIIGTKSIVLIDVTDSSGTSCSIKTATIKKEFLKGYYRNGAAKTYNVLAPGDLAEYKLTYDSTTLKAIQKQIYIDDFFPLSSDPIDNLTYNYTGYLPLFNNPNLIDPHGVDFDYGDIPGNSLSSTTFKVPIKLLGSPGQNINLMKLTGTNTAGYSYSNRDQVLINIGTPNIQLTKSVTGPNKTSIKSGEVYTYTLKISNTNTLGTETDAFDFLLNDTLSSWFTVNANSFNVTGTGSFSNPTLDDTGIKLAINKLAPGQSITLSYTVTIINTMSPGVSIQTTATTTNPYSQQYIEGLDNFQYSNLNKTASVTISSSSIGLTKTNNSSIFKVGSDIIYTITLTIPIGTIAYDVYVKDTLPNTLQIYSGSAFRNGVPITINVSNNILTFPTESIIDARTSVQIMTYTIYCKIINGTKTVGTITSTQTNNYQSIYKQKSDGSSITINKNLTVTINHPNIVLNLNCTDRSNSTQYTQTANITTDSILDFKLDFKNNSNIKLLNGIIEIPINNNFAFSSINTTLQCSAYYNNSTQKIIVNIPELNSSISGIISFTLVPISTLRSGTSVTLQATATQYYNDISTKLYGGEKSNIITCVLPPGTSLLPDPNNRVNDSTSYRTTIPGSTVTIINYFKNSGGGYDDYTLIIQPVNLFYTLYINDEKIADINNNTLYQADLNIMKNVEVLETRTIKIITTIPLSSPMGSRYDFIVTARSKTSPYPEKTVLNIDPSH</sequence>
<protein>
    <submittedName>
        <fullName evidence="1">Conserved repeat domain-containing protein</fullName>
    </submittedName>
</protein>
<dbReference type="RefSeq" id="WP_090039832.1">
    <property type="nucleotide sequence ID" value="NZ_FOKI01000007.1"/>
</dbReference>
<name>A0A1I0X7A5_9CLOT</name>
<evidence type="ECO:0000313" key="1">
    <source>
        <dbReference type="EMBL" id="SFA96801.1"/>
    </source>
</evidence>